<evidence type="ECO:0000256" key="1">
    <source>
        <dbReference type="SAM" id="Phobius"/>
    </source>
</evidence>
<feature type="signal peptide" evidence="2">
    <location>
        <begin position="1"/>
        <end position="18"/>
    </location>
</feature>
<dbReference type="OrthoDB" id="6205718at2759"/>
<feature type="transmembrane region" description="Helical" evidence="1">
    <location>
        <begin position="234"/>
        <end position="252"/>
    </location>
</feature>
<dbReference type="Gene3D" id="2.60.40.10">
    <property type="entry name" value="Immunoglobulins"/>
    <property type="match status" value="1"/>
</dbReference>
<proteinExistence type="predicted"/>
<keyword evidence="4" id="KW-1185">Reference proteome</keyword>
<dbReference type="EMBL" id="CAJPWZ010000756">
    <property type="protein sequence ID" value="CAG2200739.1"/>
    <property type="molecule type" value="Genomic_DNA"/>
</dbReference>
<accession>A0A8S3R217</accession>
<feature type="transmembrane region" description="Helical" evidence="1">
    <location>
        <begin position="264"/>
        <end position="282"/>
    </location>
</feature>
<reference evidence="3" key="1">
    <citation type="submission" date="2021-03" db="EMBL/GenBank/DDBJ databases">
        <authorList>
            <person name="Bekaert M."/>
        </authorList>
    </citation>
    <scope>NUCLEOTIDE SEQUENCE</scope>
</reference>
<feature type="chain" id="PRO_5035771733" description="Ig-like domain-containing protein" evidence="2">
    <location>
        <begin position="19"/>
        <end position="306"/>
    </location>
</feature>
<gene>
    <name evidence="3" type="ORF">MEDL_15379</name>
</gene>
<keyword evidence="1" id="KW-1133">Transmembrane helix</keyword>
<name>A0A8S3R217_MYTED</name>
<sequence length="306" mass="34685">MECGLIVLTVVITGGINAVDQTKIEWNAVTPMVFGTDVRLVCNISCCSRNQGTAQASWDILRDKISINVAANSHSRDISKYEVLVGENRCSLVIKNFSQTDVNISYTCTSNFKSYTKVLEINEDEFELQPMEDITTLAHDELDGSTYRLCVNFTKVYPKPKCFVQYNGKDLTYDIQHQTFKSGMFYSSYQTIAINNVKDGNIRMTCMIGKSKYVVKEKEFMFKDNSTMSKKVKMMAMVIVILSFIVILCVITHIMNITWIHTRGFCAISLIYIIDVYLSPFVSVQPERGKQTENKIPLLAENTHTA</sequence>
<dbReference type="Proteomes" id="UP000683360">
    <property type="component" value="Unassembled WGS sequence"/>
</dbReference>
<dbReference type="InterPro" id="IPR013783">
    <property type="entry name" value="Ig-like_fold"/>
</dbReference>
<evidence type="ECO:0000313" key="3">
    <source>
        <dbReference type="EMBL" id="CAG2200739.1"/>
    </source>
</evidence>
<keyword evidence="1" id="KW-0812">Transmembrane</keyword>
<evidence type="ECO:0008006" key="5">
    <source>
        <dbReference type="Google" id="ProtNLM"/>
    </source>
</evidence>
<evidence type="ECO:0000256" key="2">
    <source>
        <dbReference type="SAM" id="SignalP"/>
    </source>
</evidence>
<dbReference type="AlphaFoldDB" id="A0A8S3R217"/>
<keyword evidence="1" id="KW-0472">Membrane</keyword>
<evidence type="ECO:0000313" key="4">
    <source>
        <dbReference type="Proteomes" id="UP000683360"/>
    </source>
</evidence>
<protein>
    <recommendedName>
        <fullName evidence="5">Ig-like domain-containing protein</fullName>
    </recommendedName>
</protein>
<organism evidence="3 4">
    <name type="scientific">Mytilus edulis</name>
    <name type="common">Blue mussel</name>
    <dbReference type="NCBI Taxonomy" id="6550"/>
    <lineage>
        <taxon>Eukaryota</taxon>
        <taxon>Metazoa</taxon>
        <taxon>Spiralia</taxon>
        <taxon>Lophotrochozoa</taxon>
        <taxon>Mollusca</taxon>
        <taxon>Bivalvia</taxon>
        <taxon>Autobranchia</taxon>
        <taxon>Pteriomorphia</taxon>
        <taxon>Mytilida</taxon>
        <taxon>Mytiloidea</taxon>
        <taxon>Mytilidae</taxon>
        <taxon>Mytilinae</taxon>
        <taxon>Mytilus</taxon>
    </lineage>
</organism>
<comment type="caution">
    <text evidence="3">The sequence shown here is derived from an EMBL/GenBank/DDBJ whole genome shotgun (WGS) entry which is preliminary data.</text>
</comment>
<keyword evidence="2" id="KW-0732">Signal</keyword>